<evidence type="ECO:0000256" key="8">
    <source>
        <dbReference type="ARBA" id="ARBA00023163"/>
    </source>
</evidence>
<dbReference type="SMART" id="SM00448">
    <property type="entry name" value="REC"/>
    <property type="match status" value="1"/>
</dbReference>
<name>A0A4U8Q5J6_9FIRM</name>
<evidence type="ECO:0000256" key="3">
    <source>
        <dbReference type="ARBA" id="ARBA00022490"/>
    </source>
</evidence>
<evidence type="ECO:0000256" key="4">
    <source>
        <dbReference type="ARBA" id="ARBA00022553"/>
    </source>
</evidence>
<dbReference type="AlphaFoldDB" id="A0A4U8Q5J6"/>
<dbReference type="GO" id="GO:0003700">
    <property type="term" value="F:DNA-binding transcription factor activity"/>
    <property type="evidence" value="ECO:0007669"/>
    <property type="project" value="InterPro"/>
</dbReference>
<dbReference type="InterPro" id="IPR018060">
    <property type="entry name" value="HTH_AraC"/>
</dbReference>
<proteinExistence type="predicted"/>
<dbReference type="Gene3D" id="1.10.10.60">
    <property type="entry name" value="Homeodomain-like"/>
    <property type="match status" value="2"/>
</dbReference>
<evidence type="ECO:0000256" key="6">
    <source>
        <dbReference type="ARBA" id="ARBA00023015"/>
    </source>
</evidence>
<keyword evidence="14" id="KW-1185">Reference proteome</keyword>
<dbReference type="Pfam" id="PF00072">
    <property type="entry name" value="Response_reg"/>
    <property type="match status" value="1"/>
</dbReference>
<dbReference type="Proteomes" id="UP000306509">
    <property type="component" value="Unassembled WGS sequence"/>
</dbReference>
<evidence type="ECO:0000313" key="14">
    <source>
        <dbReference type="Proteomes" id="UP000306509"/>
    </source>
</evidence>
<protein>
    <recommendedName>
        <fullName evidence="2">Stage 0 sporulation protein A homolog</fullName>
    </recommendedName>
</protein>
<sequence>MYGILIVDDEPMICEGLKAFADRWDYSFETVLTARNGEEALAVIAKESPQILITDIRMPKMDGVELLQRIRELKMDIHVIVLSGYDDFEYVRAMAVLGIENYLLKPVSHEELGQTLKIVIKHLDQERNLKMKAQLDINLIRENIINRWMYGSIGENELQERADFLELDLEAASYQPCILRLLGKDMKREIELKNQIHRICVSILSERCVCYYSRNYDGDTIVVFCRNEEEKDQLPIIQAINQCVEMVLNELQVKLYVLLGSPAEDYWKVADSFAKAVAGGIYLDKIPNESAGDEPEESSNSSPFSLRLANYVLEHYEEDLSLKSLAQHFRGNAAYIGQIFKRDIGRSFSGYLKEIRIEKAKELLKKGNSSAKEISAKVGFQNTTYFCAVFKKETGVSPAEYKKIFGENARL</sequence>
<dbReference type="InterPro" id="IPR001789">
    <property type="entry name" value="Sig_transdc_resp-reg_receiver"/>
</dbReference>
<dbReference type="RefSeq" id="WP_138003161.1">
    <property type="nucleotide sequence ID" value="NZ_QGQD01000067.1"/>
</dbReference>
<keyword evidence="7" id="KW-0238">DNA-binding</keyword>
<dbReference type="SMART" id="SM00342">
    <property type="entry name" value="HTH_ARAC"/>
    <property type="match status" value="1"/>
</dbReference>
<feature type="domain" description="HTH araC/xylS-type" evidence="11">
    <location>
        <begin position="306"/>
        <end position="404"/>
    </location>
</feature>
<accession>A0A4U8Q5J6</accession>
<evidence type="ECO:0000256" key="10">
    <source>
        <dbReference type="PROSITE-ProRule" id="PRU00169"/>
    </source>
</evidence>
<dbReference type="InterPro" id="IPR009057">
    <property type="entry name" value="Homeodomain-like_sf"/>
</dbReference>
<dbReference type="STRING" id="180332.GCA_000797495_00568"/>
<evidence type="ECO:0000259" key="12">
    <source>
        <dbReference type="PROSITE" id="PS50110"/>
    </source>
</evidence>
<feature type="domain" description="Response regulatory" evidence="12">
    <location>
        <begin position="3"/>
        <end position="120"/>
    </location>
</feature>
<dbReference type="PRINTS" id="PR00032">
    <property type="entry name" value="HTHARAC"/>
</dbReference>
<feature type="modified residue" description="4-aspartylphosphate" evidence="10">
    <location>
        <position position="55"/>
    </location>
</feature>
<dbReference type="CDD" id="cd17536">
    <property type="entry name" value="REC_YesN-like"/>
    <property type="match status" value="1"/>
</dbReference>
<dbReference type="SUPFAM" id="SSF52172">
    <property type="entry name" value="CheY-like"/>
    <property type="match status" value="1"/>
</dbReference>
<dbReference type="EMBL" id="QGQD01000067">
    <property type="protein sequence ID" value="TLC99718.1"/>
    <property type="molecule type" value="Genomic_DNA"/>
</dbReference>
<dbReference type="SUPFAM" id="SSF46689">
    <property type="entry name" value="Homeodomain-like"/>
    <property type="match status" value="1"/>
</dbReference>
<dbReference type="Pfam" id="PF12833">
    <property type="entry name" value="HTH_18"/>
    <property type="match status" value="1"/>
</dbReference>
<organism evidence="13 14">
    <name type="scientific">Robinsoniella peoriensis</name>
    <dbReference type="NCBI Taxonomy" id="180332"/>
    <lineage>
        <taxon>Bacteria</taxon>
        <taxon>Bacillati</taxon>
        <taxon>Bacillota</taxon>
        <taxon>Clostridia</taxon>
        <taxon>Lachnospirales</taxon>
        <taxon>Lachnospiraceae</taxon>
        <taxon>Robinsoniella</taxon>
    </lineage>
</organism>
<keyword evidence="4 10" id="KW-0597">Phosphoprotein</keyword>
<keyword evidence="5" id="KW-0902">Two-component regulatory system</keyword>
<keyword evidence="8" id="KW-0804">Transcription</keyword>
<reference evidence="13 14" key="1">
    <citation type="journal article" date="2019" name="Anaerobe">
        <title>Detection of Robinsoniella peoriensis in multiple bone samples of a trauma patient.</title>
        <authorList>
            <person name="Schrottner P."/>
            <person name="Hartwich K."/>
            <person name="Bunk B."/>
            <person name="Schober I."/>
            <person name="Helbig S."/>
            <person name="Rudolph W.W."/>
            <person name="Gunzer F."/>
        </authorList>
    </citation>
    <scope>NUCLEOTIDE SEQUENCE [LARGE SCALE GENOMIC DNA]</scope>
    <source>
        <strain evidence="13 14">DSM 106044</strain>
    </source>
</reference>
<comment type="caution">
    <text evidence="13">The sequence shown here is derived from an EMBL/GenBank/DDBJ whole genome shotgun (WGS) entry which is preliminary data.</text>
</comment>
<dbReference type="PROSITE" id="PS01124">
    <property type="entry name" value="HTH_ARAC_FAMILY_2"/>
    <property type="match status" value="1"/>
</dbReference>
<keyword evidence="3" id="KW-0963">Cytoplasm</keyword>
<evidence type="ECO:0000259" key="11">
    <source>
        <dbReference type="PROSITE" id="PS01124"/>
    </source>
</evidence>
<dbReference type="InterPro" id="IPR051552">
    <property type="entry name" value="HptR"/>
</dbReference>
<comment type="subcellular location">
    <subcellularLocation>
        <location evidence="1">Cytoplasm</location>
    </subcellularLocation>
</comment>
<dbReference type="PROSITE" id="PS50110">
    <property type="entry name" value="RESPONSE_REGULATORY"/>
    <property type="match status" value="1"/>
</dbReference>
<evidence type="ECO:0000256" key="2">
    <source>
        <dbReference type="ARBA" id="ARBA00018672"/>
    </source>
</evidence>
<dbReference type="PANTHER" id="PTHR42713:SF3">
    <property type="entry name" value="TRANSCRIPTIONAL REGULATORY PROTEIN HPTR"/>
    <property type="match status" value="1"/>
</dbReference>
<dbReference type="PANTHER" id="PTHR42713">
    <property type="entry name" value="HISTIDINE KINASE-RELATED"/>
    <property type="match status" value="1"/>
</dbReference>
<gene>
    <name evidence="13" type="ORF">DSM106044_03510</name>
</gene>
<comment type="function">
    <text evidence="9">May play the central regulatory role in sporulation. It may be an element of the effector pathway responsible for the activation of sporulation genes in response to nutritional stress. Spo0A may act in concert with spo0H (a sigma factor) to control the expression of some genes that are critical to the sporulation process.</text>
</comment>
<evidence type="ECO:0000256" key="5">
    <source>
        <dbReference type="ARBA" id="ARBA00023012"/>
    </source>
</evidence>
<dbReference type="Gene3D" id="3.40.50.2300">
    <property type="match status" value="1"/>
</dbReference>
<evidence type="ECO:0000256" key="7">
    <source>
        <dbReference type="ARBA" id="ARBA00023125"/>
    </source>
</evidence>
<dbReference type="GO" id="GO:0043565">
    <property type="term" value="F:sequence-specific DNA binding"/>
    <property type="evidence" value="ECO:0007669"/>
    <property type="project" value="InterPro"/>
</dbReference>
<dbReference type="GO" id="GO:0000160">
    <property type="term" value="P:phosphorelay signal transduction system"/>
    <property type="evidence" value="ECO:0007669"/>
    <property type="project" value="UniProtKB-KW"/>
</dbReference>
<evidence type="ECO:0000256" key="9">
    <source>
        <dbReference type="ARBA" id="ARBA00024867"/>
    </source>
</evidence>
<dbReference type="GO" id="GO:0005737">
    <property type="term" value="C:cytoplasm"/>
    <property type="evidence" value="ECO:0007669"/>
    <property type="project" value="UniProtKB-SubCell"/>
</dbReference>
<keyword evidence="6" id="KW-0805">Transcription regulation</keyword>
<dbReference type="InterPro" id="IPR020449">
    <property type="entry name" value="Tscrpt_reg_AraC-type_HTH"/>
</dbReference>
<dbReference type="InterPro" id="IPR011006">
    <property type="entry name" value="CheY-like_superfamily"/>
</dbReference>
<evidence type="ECO:0000313" key="13">
    <source>
        <dbReference type="EMBL" id="TLC99718.1"/>
    </source>
</evidence>
<evidence type="ECO:0000256" key="1">
    <source>
        <dbReference type="ARBA" id="ARBA00004496"/>
    </source>
</evidence>